<comment type="caution">
    <text evidence="1">The sequence shown here is derived from an EMBL/GenBank/DDBJ whole genome shotgun (WGS) entry which is preliminary data.</text>
</comment>
<sequence length="131" mass="14510">MASHPVTVARFSYPYEAYLFKGLLESRHLTAFIADEHLITMQWMWETALGGIKVQVAAEDLELARAVLADYEADRLVAEVDTAPADVPTDEQNSSEARPGRGWRALAVACWASTGVVFPLPGTHRHRESDD</sequence>
<dbReference type="Proteomes" id="UP001165678">
    <property type="component" value="Unassembled WGS sequence"/>
</dbReference>
<proteinExistence type="predicted"/>
<protein>
    <submittedName>
        <fullName evidence="1">DUF2007 domain-containing protein</fullName>
    </submittedName>
</protein>
<keyword evidence="2" id="KW-1185">Reference proteome</keyword>
<dbReference type="AlphaFoldDB" id="A0AA42CTY4"/>
<name>A0AA42CTY4_9GAMM</name>
<gene>
    <name evidence="1" type="ORF">OQ287_07485</name>
</gene>
<dbReference type="RefSeq" id="WP_265896046.1">
    <property type="nucleotide sequence ID" value="NZ_JAPIVE010000002.1"/>
</dbReference>
<dbReference type="Gene3D" id="3.30.70.790">
    <property type="entry name" value="UreE, C-terminal domain"/>
    <property type="match status" value="1"/>
</dbReference>
<dbReference type="EMBL" id="JAPIVE010000002">
    <property type="protein sequence ID" value="MCX2524077.1"/>
    <property type="molecule type" value="Genomic_DNA"/>
</dbReference>
<accession>A0AA42CTY4</accession>
<evidence type="ECO:0000313" key="1">
    <source>
        <dbReference type="EMBL" id="MCX2524077.1"/>
    </source>
</evidence>
<dbReference type="InterPro" id="IPR011322">
    <property type="entry name" value="N-reg_PII-like_a/b"/>
</dbReference>
<dbReference type="SUPFAM" id="SSF54913">
    <property type="entry name" value="GlnB-like"/>
    <property type="match status" value="1"/>
</dbReference>
<evidence type="ECO:0000313" key="2">
    <source>
        <dbReference type="Proteomes" id="UP001165678"/>
    </source>
</evidence>
<reference evidence="1" key="1">
    <citation type="submission" date="2022-11" db="EMBL/GenBank/DDBJ databases">
        <title>Larsenimonas rhizosphaerae sp. nov., isolated from a tidal mudflat.</title>
        <authorList>
            <person name="Lee S.D."/>
            <person name="Kim I.S."/>
        </authorList>
    </citation>
    <scope>NUCLEOTIDE SEQUENCE</scope>
    <source>
        <strain evidence="1">GH2-1</strain>
    </source>
</reference>
<organism evidence="1 2">
    <name type="scientific">Larsenimonas rhizosphaerae</name>
    <dbReference type="NCBI Taxonomy" id="2944682"/>
    <lineage>
        <taxon>Bacteria</taxon>
        <taxon>Pseudomonadati</taxon>
        <taxon>Pseudomonadota</taxon>
        <taxon>Gammaproteobacteria</taxon>
        <taxon>Oceanospirillales</taxon>
        <taxon>Halomonadaceae</taxon>
        <taxon>Larsenimonas</taxon>
    </lineage>
</organism>